<feature type="region of interest" description="Disordered" evidence="7">
    <location>
        <begin position="125"/>
        <end position="156"/>
    </location>
</feature>
<keyword evidence="6" id="KW-0539">Nucleus</keyword>
<dbReference type="SMART" id="SM00906">
    <property type="entry name" value="Fungal_trans"/>
    <property type="match status" value="1"/>
</dbReference>
<sequence length="718" mass="79472">MNSAPSAAASQSSSRIGKRKAPNACVRCRTRKIKCTGRHPCEKCVARDVPCIFEEKEKRVVVTQGFIDSLRSNVGGSGSGAPDASAVPYTSPAPDDASPSFSSSLRSPVQSISYNAVRGSLMTHSPARSSLHSGLERQGQPPARTTTEGGDADHGLTNTLVDSIPQVRVRGNGQHRYLGHSSTLSFSRRVRNMIQSSDKIVGPRDATLVRDDMTYSIKWPALNLRLDDIDLPPLDFAEYLTSTVTFYAGPLYDLYDKAAFLRRLRAYYGSVASKQPEEPGLWHIQMLLVFALGRAILAREHFKCGPAGTTYFLRALDALPDTHRLYEDPVLSIEILCLLTLFMQAIDAGQEAYGYIGQALRIAIAHGLNRGSEAESVGVIASQHRYKLWWTVYIIDRRACALMGSPSGIHDEDVFLPEPLLDGVSESDFALAMHVKISSLLGGILDIIYGTKNQGRGKFIQGVQVILANLAETSQMLAERLPIETQRPVDTLSRVAATLHLLSHQCIILAVRPVLYSLLSLKLNSSRPLQLPDTINALLRMCVESAFNVLKIIFALKSQNLSDMFLPYDLDAIFSAAFVLILVDIITPATDLLWDLQRVFSYLDEFITREIVSADSLKADLQELLDLHAKLQEREAQRGEQTDDVPRVNDSIAQEQPQDQDQGEQDMIWSWMMNDDGDLRGIHPDTIQSVIDGLNVESMDLPDFDVQYNYNIWGAHST</sequence>
<feature type="compositionally biased region" description="Low complexity" evidence="7">
    <location>
        <begin position="80"/>
        <end position="106"/>
    </location>
</feature>
<dbReference type="Gene3D" id="4.10.240.10">
    <property type="entry name" value="Zn(2)-C6 fungal-type DNA-binding domain"/>
    <property type="match status" value="1"/>
</dbReference>
<dbReference type="RefSeq" id="XP_069199996.1">
    <property type="nucleotide sequence ID" value="XM_069347125.1"/>
</dbReference>
<feature type="region of interest" description="Disordered" evidence="7">
    <location>
        <begin position="1"/>
        <end position="23"/>
    </location>
</feature>
<dbReference type="Pfam" id="PF00172">
    <property type="entry name" value="Zn_clus"/>
    <property type="match status" value="1"/>
</dbReference>
<protein>
    <recommendedName>
        <fullName evidence="8">Zn(2)-C6 fungal-type domain-containing protein</fullName>
    </recommendedName>
</protein>
<dbReference type="SUPFAM" id="SSF57701">
    <property type="entry name" value="Zn2/Cys6 DNA-binding domain"/>
    <property type="match status" value="1"/>
</dbReference>
<keyword evidence="4" id="KW-0238">DNA-binding</keyword>
<comment type="caution">
    <text evidence="9">The sequence shown here is derived from an EMBL/GenBank/DDBJ whole genome shotgun (WGS) entry which is preliminary data.</text>
</comment>
<feature type="region of interest" description="Disordered" evidence="7">
    <location>
        <begin position="71"/>
        <end position="106"/>
    </location>
</feature>
<evidence type="ECO:0000256" key="1">
    <source>
        <dbReference type="ARBA" id="ARBA00004123"/>
    </source>
</evidence>
<evidence type="ECO:0000259" key="8">
    <source>
        <dbReference type="PROSITE" id="PS50048"/>
    </source>
</evidence>
<proteinExistence type="predicted"/>
<feature type="compositionally biased region" description="Low complexity" evidence="7">
    <location>
        <begin position="1"/>
        <end position="14"/>
    </location>
</feature>
<reference evidence="9 10" key="1">
    <citation type="submission" date="2024-07" db="EMBL/GenBank/DDBJ databases">
        <title>Draft sequence of the Neodothiora populina.</title>
        <authorList>
            <person name="Drown D.D."/>
            <person name="Schuette U.S."/>
            <person name="Buechlein A.B."/>
            <person name="Rusch D.R."/>
            <person name="Winton L.W."/>
            <person name="Adams G.A."/>
        </authorList>
    </citation>
    <scope>NUCLEOTIDE SEQUENCE [LARGE SCALE GENOMIC DNA]</scope>
    <source>
        <strain evidence="9 10">CPC 39397</strain>
    </source>
</reference>
<keyword evidence="2" id="KW-0479">Metal-binding</keyword>
<evidence type="ECO:0000256" key="5">
    <source>
        <dbReference type="ARBA" id="ARBA00023163"/>
    </source>
</evidence>
<keyword evidence="5" id="KW-0804">Transcription</keyword>
<evidence type="ECO:0000313" key="9">
    <source>
        <dbReference type="EMBL" id="KAL1303721.1"/>
    </source>
</evidence>
<dbReference type="InterPro" id="IPR036864">
    <property type="entry name" value="Zn2-C6_fun-type_DNA-bd_sf"/>
</dbReference>
<dbReference type="SMART" id="SM00066">
    <property type="entry name" value="GAL4"/>
    <property type="match status" value="1"/>
</dbReference>
<dbReference type="PROSITE" id="PS50048">
    <property type="entry name" value="ZN2_CY6_FUNGAL_2"/>
    <property type="match status" value="1"/>
</dbReference>
<accession>A0ABR3PC70</accession>
<dbReference type="CDD" id="cd12148">
    <property type="entry name" value="fungal_TF_MHR"/>
    <property type="match status" value="1"/>
</dbReference>
<dbReference type="InterPro" id="IPR007219">
    <property type="entry name" value="XnlR_reg_dom"/>
</dbReference>
<keyword evidence="10" id="KW-1185">Reference proteome</keyword>
<name>A0ABR3PC70_9PEZI</name>
<evidence type="ECO:0000256" key="7">
    <source>
        <dbReference type="SAM" id="MobiDB-lite"/>
    </source>
</evidence>
<organism evidence="9 10">
    <name type="scientific">Neodothiora populina</name>
    <dbReference type="NCBI Taxonomy" id="2781224"/>
    <lineage>
        <taxon>Eukaryota</taxon>
        <taxon>Fungi</taxon>
        <taxon>Dikarya</taxon>
        <taxon>Ascomycota</taxon>
        <taxon>Pezizomycotina</taxon>
        <taxon>Dothideomycetes</taxon>
        <taxon>Dothideomycetidae</taxon>
        <taxon>Dothideales</taxon>
        <taxon>Dothioraceae</taxon>
        <taxon>Neodothiora</taxon>
    </lineage>
</organism>
<dbReference type="Proteomes" id="UP001562354">
    <property type="component" value="Unassembled WGS sequence"/>
</dbReference>
<dbReference type="EMBL" id="JBFMKM010000010">
    <property type="protein sequence ID" value="KAL1303721.1"/>
    <property type="molecule type" value="Genomic_DNA"/>
</dbReference>
<evidence type="ECO:0000256" key="4">
    <source>
        <dbReference type="ARBA" id="ARBA00023125"/>
    </source>
</evidence>
<feature type="domain" description="Zn(2)-C6 fungal-type" evidence="8">
    <location>
        <begin position="24"/>
        <end position="53"/>
    </location>
</feature>
<evidence type="ECO:0000313" key="10">
    <source>
        <dbReference type="Proteomes" id="UP001562354"/>
    </source>
</evidence>
<dbReference type="PANTHER" id="PTHR47540:SF6">
    <property type="entry name" value="ZN(II)2CYS6 TRANSCRIPTION FACTOR (EUROFUNG)"/>
    <property type="match status" value="1"/>
</dbReference>
<comment type="subcellular location">
    <subcellularLocation>
        <location evidence="1">Nucleus</location>
    </subcellularLocation>
</comment>
<dbReference type="PROSITE" id="PS00463">
    <property type="entry name" value="ZN2_CY6_FUNGAL_1"/>
    <property type="match status" value="1"/>
</dbReference>
<keyword evidence="3" id="KW-0805">Transcription regulation</keyword>
<evidence type="ECO:0000256" key="3">
    <source>
        <dbReference type="ARBA" id="ARBA00023015"/>
    </source>
</evidence>
<gene>
    <name evidence="9" type="ORF">AAFC00_007069</name>
</gene>
<dbReference type="GeneID" id="95980768"/>
<dbReference type="CDD" id="cd00067">
    <property type="entry name" value="GAL4"/>
    <property type="match status" value="1"/>
</dbReference>
<evidence type="ECO:0000256" key="2">
    <source>
        <dbReference type="ARBA" id="ARBA00022723"/>
    </source>
</evidence>
<dbReference type="Pfam" id="PF04082">
    <property type="entry name" value="Fungal_trans"/>
    <property type="match status" value="1"/>
</dbReference>
<dbReference type="PANTHER" id="PTHR47540">
    <property type="entry name" value="THIAMINE REPRESSIBLE GENES REGULATORY PROTEIN THI5"/>
    <property type="match status" value="1"/>
</dbReference>
<dbReference type="InterPro" id="IPR051711">
    <property type="entry name" value="Stress_Response_Reg"/>
</dbReference>
<dbReference type="InterPro" id="IPR001138">
    <property type="entry name" value="Zn2Cys6_DnaBD"/>
</dbReference>
<evidence type="ECO:0000256" key="6">
    <source>
        <dbReference type="ARBA" id="ARBA00023242"/>
    </source>
</evidence>